<dbReference type="InterPro" id="IPR036188">
    <property type="entry name" value="FAD/NAD-bd_sf"/>
</dbReference>
<evidence type="ECO:0000256" key="4">
    <source>
        <dbReference type="SAM" id="MobiDB-lite"/>
    </source>
</evidence>
<feature type="compositionally biased region" description="Basic and acidic residues" evidence="4">
    <location>
        <begin position="33"/>
        <end position="43"/>
    </location>
</feature>
<name>A0A9P7QL54_9HYPO</name>
<organism evidence="6 7">
    <name type="scientific">Claviceps aff. purpurea</name>
    <dbReference type="NCBI Taxonomy" id="1967640"/>
    <lineage>
        <taxon>Eukaryota</taxon>
        <taxon>Fungi</taxon>
        <taxon>Dikarya</taxon>
        <taxon>Ascomycota</taxon>
        <taxon>Pezizomycotina</taxon>
        <taxon>Sordariomycetes</taxon>
        <taxon>Hypocreomycetidae</taxon>
        <taxon>Hypocreales</taxon>
        <taxon>Clavicipitaceae</taxon>
        <taxon>Claviceps</taxon>
    </lineage>
</organism>
<keyword evidence="2" id="KW-0285">Flavoprotein</keyword>
<dbReference type="EMBL" id="SRRH01000192">
    <property type="protein sequence ID" value="KAG6295486.1"/>
    <property type="molecule type" value="Genomic_DNA"/>
</dbReference>
<dbReference type="Pfam" id="PF07992">
    <property type="entry name" value="Pyr_redox_2"/>
    <property type="match status" value="1"/>
</dbReference>
<dbReference type="PRINTS" id="PR00469">
    <property type="entry name" value="PNDRDTASEII"/>
</dbReference>
<keyword evidence="7" id="KW-1185">Reference proteome</keyword>
<dbReference type="GO" id="GO:0097237">
    <property type="term" value="P:cellular response to toxic substance"/>
    <property type="evidence" value="ECO:0007669"/>
    <property type="project" value="UniProtKB-ARBA"/>
</dbReference>
<evidence type="ECO:0000256" key="3">
    <source>
        <dbReference type="ARBA" id="ARBA00023002"/>
    </source>
</evidence>
<evidence type="ECO:0000313" key="6">
    <source>
        <dbReference type="EMBL" id="KAG6295486.1"/>
    </source>
</evidence>
<dbReference type="PANTHER" id="PTHR48105">
    <property type="entry name" value="THIOREDOXIN REDUCTASE 1-RELATED-RELATED"/>
    <property type="match status" value="1"/>
</dbReference>
<sequence length="469" mass="51871">MRVLNLSTVLQEFCDHNHRKFQGIAENGGPDQRASKGRDDRWAGGKVTRMRETSSVAIVAPFMGEILSSLPLLAYAAPVADNKPRIDYDAIIVGGGPAGLAALSALARVRRNVLLVDSGEYRNAATRHQHDVLGYDGVTPAYYKWFARKQLSNYDTVTMTNGTISKILPQQNNTYFTVSGTYPDNKEITFTARKIVLATGLRDLLPDTPGVRENWGQGLYWCMWCDGHEHADQALGLLGPLTTVPGTVREVLSVNTDVIAFVNGTDTEANRAATEKSDPRWQDYLKLHNIQVENRTIAAIERLRDGSLPPGDPSLPTHAEHDLFRVRFTEGEPILRDSFLTSYKEEQHSSLGVDMGVKMLGNKLTADQSKGLMTNVPGVYAIGDCNSDNVTNVPHALFTGKRAGVYLHVQLERENEAAELAALDGKSSVSRRSFHEHARSLWDRMNGEKGDLLYAGSFDQELQNGERNY</sequence>
<reference evidence="6 7" key="1">
    <citation type="journal article" date="2020" name="bioRxiv">
        <title>Whole genome comparisons of ergot fungi reveals the divergence and evolution of species within the genus Claviceps are the result of varying mechanisms driving genome evolution and host range expansion.</title>
        <authorList>
            <person name="Wyka S.A."/>
            <person name="Mondo S.J."/>
            <person name="Liu M."/>
            <person name="Dettman J."/>
            <person name="Nalam V."/>
            <person name="Broders K.D."/>
        </authorList>
    </citation>
    <scope>NUCLEOTIDE SEQUENCE [LARGE SCALE GENOMIC DNA]</scope>
    <source>
        <strain evidence="6 7">Clav52</strain>
    </source>
</reference>
<dbReference type="AlphaFoldDB" id="A0A9P7QL54"/>
<protein>
    <recommendedName>
        <fullName evidence="5">FAD/NAD(P)-binding domain-containing protein</fullName>
    </recommendedName>
</protein>
<dbReference type="InterPro" id="IPR023753">
    <property type="entry name" value="FAD/NAD-binding_dom"/>
</dbReference>
<evidence type="ECO:0000256" key="2">
    <source>
        <dbReference type="ARBA" id="ARBA00022630"/>
    </source>
</evidence>
<proteinExistence type="inferred from homology"/>
<dbReference type="GO" id="GO:0016491">
    <property type="term" value="F:oxidoreductase activity"/>
    <property type="evidence" value="ECO:0007669"/>
    <property type="project" value="UniProtKB-KW"/>
</dbReference>
<evidence type="ECO:0000259" key="5">
    <source>
        <dbReference type="Pfam" id="PF07992"/>
    </source>
</evidence>
<dbReference type="SUPFAM" id="SSF51905">
    <property type="entry name" value="FAD/NAD(P)-binding domain"/>
    <property type="match status" value="1"/>
</dbReference>
<gene>
    <name evidence="6" type="ORF">E4U09_002157</name>
</gene>
<evidence type="ECO:0000313" key="7">
    <source>
        <dbReference type="Proteomes" id="UP000707071"/>
    </source>
</evidence>
<dbReference type="PRINTS" id="PR00368">
    <property type="entry name" value="FADPNR"/>
</dbReference>
<dbReference type="Proteomes" id="UP000707071">
    <property type="component" value="Unassembled WGS sequence"/>
</dbReference>
<dbReference type="Gene3D" id="3.50.50.60">
    <property type="entry name" value="FAD/NAD(P)-binding domain"/>
    <property type="match status" value="2"/>
</dbReference>
<feature type="domain" description="FAD/NAD(P)-binding" evidence="5">
    <location>
        <begin position="88"/>
        <end position="399"/>
    </location>
</feature>
<dbReference type="InterPro" id="IPR050097">
    <property type="entry name" value="Ferredoxin-NADP_redctase_2"/>
</dbReference>
<evidence type="ECO:0000256" key="1">
    <source>
        <dbReference type="ARBA" id="ARBA00009333"/>
    </source>
</evidence>
<comment type="similarity">
    <text evidence="1">Belongs to the class-II pyridine nucleotide-disulfide oxidoreductase family.</text>
</comment>
<feature type="region of interest" description="Disordered" evidence="4">
    <location>
        <begin position="23"/>
        <end position="43"/>
    </location>
</feature>
<keyword evidence="3" id="KW-0560">Oxidoreductase</keyword>
<comment type="caution">
    <text evidence="6">The sequence shown here is derived from an EMBL/GenBank/DDBJ whole genome shotgun (WGS) entry which is preliminary data.</text>
</comment>
<accession>A0A9P7QL54</accession>